<evidence type="ECO:0000313" key="1">
    <source>
        <dbReference type="EMBL" id="RCW19735.1"/>
    </source>
</evidence>
<organism evidence="1 2">
    <name type="scientific">Marinilabilia salmonicolor</name>
    <dbReference type="NCBI Taxonomy" id="989"/>
    <lineage>
        <taxon>Bacteria</taxon>
        <taxon>Pseudomonadati</taxon>
        <taxon>Bacteroidota</taxon>
        <taxon>Bacteroidia</taxon>
        <taxon>Marinilabiliales</taxon>
        <taxon>Marinilabiliaceae</taxon>
        <taxon>Marinilabilia</taxon>
    </lineage>
</organism>
<sequence length="61" mass="6925">MKTQKGSVIHNGQKYDYEVDENGYIWIQQELGKTNIGQVRPVNSSDNIENIVHQMLDAGGY</sequence>
<dbReference type="RefSeq" id="WP_106154842.1">
    <property type="nucleotide sequence ID" value="NZ_PVTS01000038.1"/>
</dbReference>
<gene>
    <name evidence="1" type="ORF">DFO77_1731</name>
</gene>
<evidence type="ECO:0000313" key="2">
    <source>
        <dbReference type="Proteomes" id="UP000252733"/>
    </source>
</evidence>
<protein>
    <submittedName>
        <fullName evidence="1">Uncharacterized protein</fullName>
    </submittedName>
</protein>
<name>A0A2T0WJP9_9BACT</name>
<dbReference type="Proteomes" id="UP000252733">
    <property type="component" value="Unassembled WGS sequence"/>
</dbReference>
<accession>A0A2T0WJP9</accession>
<comment type="caution">
    <text evidence="1">The sequence shown here is derived from an EMBL/GenBank/DDBJ whole genome shotgun (WGS) entry which is preliminary data.</text>
</comment>
<dbReference type="OrthoDB" id="9926779at2"/>
<dbReference type="AlphaFoldDB" id="A0A2T0WJP9"/>
<keyword evidence="2" id="KW-1185">Reference proteome</keyword>
<reference evidence="1 2" key="1">
    <citation type="submission" date="2018-07" db="EMBL/GenBank/DDBJ databases">
        <title>Freshwater and sediment microbial communities from various areas in North America, analyzing microbe dynamics in response to fracking.</title>
        <authorList>
            <person name="Lamendella R."/>
        </authorList>
    </citation>
    <scope>NUCLEOTIDE SEQUENCE [LARGE SCALE GENOMIC DNA]</scope>
    <source>
        <strain evidence="1 2">160A</strain>
    </source>
</reference>
<dbReference type="EMBL" id="QPIZ01000073">
    <property type="protein sequence ID" value="RCW19735.1"/>
    <property type="molecule type" value="Genomic_DNA"/>
</dbReference>
<proteinExistence type="predicted"/>